<accession>A0A0H3DLM6</accession>
<keyword evidence="3" id="KW-0690">Ribosome biogenesis</keyword>
<dbReference type="Pfam" id="PF03193">
    <property type="entry name" value="RsgA_GTPase"/>
    <property type="match status" value="1"/>
</dbReference>
<comment type="function">
    <text evidence="3">One of several proteins that assist in the late maturation steps of the functional core of the 30S ribosomal subunit. Helps release RbfA from mature subunits. May play a role in the assembly of ribosomal proteins into the subunit. Circularly permuted GTPase that catalyzes slow GTP hydrolysis, GTPase activity is stimulated by the 30S ribosomal subunit.</text>
</comment>
<dbReference type="GO" id="GO:0005737">
    <property type="term" value="C:cytoplasm"/>
    <property type="evidence" value="ECO:0007669"/>
    <property type="project" value="UniProtKB-SubCell"/>
</dbReference>
<keyword evidence="3" id="KW-0378">Hydrolase</keyword>
<dbReference type="EMBL" id="CP002077">
    <property type="protein sequence ID" value="ADK87191.1"/>
    <property type="molecule type" value="Genomic_DNA"/>
</dbReference>
<dbReference type="GO" id="GO:0019843">
    <property type="term" value="F:rRNA binding"/>
    <property type="evidence" value="ECO:0007669"/>
    <property type="project" value="UniProtKB-KW"/>
</dbReference>
<dbReference type="PANTHER" id="PTHR32120">
    <property type="entry name" value="SMALL RIBOSOMAL SUBUNIT BIOGENESIS GTPASE RSGA"/>
    <property type="match status" value="1"/>
</dbReference>
<evidence type="ECO:0000259" key="5">
    <source>
        <dbReference type="PROSITE" id="PS51721"/>
    </source>
</evidence>
<dbReference type="HOGENOM" id="CLU_033617_2_1_14"/>
<keyword evidence="3" id="KW-0963">Cytoplasm</keyword>
<dbReference type="GO" id="GO:0005525">
    <property type="term" value="F:GTP binding"/>
    <property type="evidence" value="ECO:0007669"/>
    <property type="project" value="UniProtKB-UniRule"/>
</dbReference>
<proteinExistence type="inferred from homology"/>
<dbReference type="STRING" id="722438.F539_01375"/>
<feature type="domain" description="EngC GTPase" evidence="4">
    <location>
        <begin position="71"/>
        <end position="216"/>
    </location>
</feature>
<dbReference type="InterPro" id="IPR010914">
    <property type="entry name" value="RsgA_GTPase_dom"/>
</dbReference>
<reference evidence="6 7" key="1">
    <citation type="journal article" date="2010" name="Appl. Environ. Microbiol.">
        <title>Targeted chromosomal knockouts in Mycoplasma pneumoniae.</title>
        <authorList>
            <person name="Krishnakumar R."/>
            <person name="Assad-Garcia N."/>
            <person name="Benders G.A."/>
            <person name="Phan Q."/>
            <person name="Montague M.G."/>
            <person name="Glass J.I."/>
        </authorList>
    </citation>
    <scope>NUCLEOTIDE SEQUENCE [LARGE SCALE GENOMIC DNA]</scope>
    <source>
        <strain evidence="7">ATCC 15531 / DSM 22911 / NBRC 14401 / NCTC 10119 / FH</strain>
    </source>
</reference>
<dbReference type="PANTHER" id="PTHR32120:SF11">
    <property type="entry name" value="SMALL RIBOSOMAL SUBUNIT BIOGENESIS GTPASE RSGA 1, MITOCHONDRIAL-RELATED"/>
    <property type="match status" value="1"/>
</dbReference>
<keyword evidence="1 3" id="KW-0547">Nucleotide-binding</keyword>
<dbReference type="EC" id="3.6.1.-" evidence="3"/>
<dbReference type="SUPFAM" id="SSF52540">
    <property type="entry name" value="P-loop containing nucleoside triphosphate hydrolases"/>
    <property type="match status" value="1"/>
</dbReference>
<sequence>MSIRKTGIVFQRFGKQFKVFVENQTLVAFAQKKLQWKRDFKLLVGDKVTLENGVIVAVEERKNTLVRPKVVNVDQVVIVQSLIEPKINWQQLFKLLIHFHAQNVARLVLVITKNDLEFEPAEKARLSELTSFGYQLFFTAPNADLPLTLFTELQNRFSVFMGQSGVGKSSLINRLDSQIHQAIQALSAHQFGKNTTTSTVMFPFQNGFICDTPGFNVIDFPNLKQLAAQHFVGFASLIGQCHFSNCTHQSEKGCFIVSAVTQKSYSLWLYESYLKLIN</sequence>
<dbReference type="Proteomes" id="UP000007756">
    <property type="component" value="Chromosome"/>
</dbReference>
<dbReference type="GO" id="GO:0046872">
    <property type="term" value="F:metal ion binding"/>
    <property type="evidence" value="ECO:0007669"/>
    <property type="project" value="UniProtKB-KW"/>
</dbReference>
<dbReference type="PATRIC" id="fig|722438.3.peg.274"/>
<dbReference type="GO" id="GO:0003924">
    <property type="term" value="F:GTPase activity"/>
    <property type="evidence" value="ECO:0007669"/>
    <property type="project" value="UniProtKB-UniRule"/>
</dbReference>
<dbReference type="CDD" id="cd01854">
    <property type="entry name" value="YjeQ_EngC"/>
    <property type="match status" value="1"/>
</dbReference>
<evidence type="ECO:0000313" key="6">
    <source>
        <dbReference type="EMBL" id="ADK87191.1"/>
    </source>
</evidence>
<keyword evidence="3" id="KW-0479">Metal-binding</keyword>
<dbReference type="AlphaFoldDB" id="A0A0H3DLM6"/>
<dbReference type="SMR" id="A0A0H3DLM6"/>
<comment type="similarity">
    <text evidence="3">Belongs to the TRAFAC class YlqF/YawG GTPase family. RsgA subfamily.</text>
</comment>
<dbReference type="PROSITE" id="PS51721">
    <property type="entry name" value="G_CP"/>
    <property type="match status" value="1"/>
</dbReference>
<evidence type="ECO:0000256" key="2">
    <source>
        <dbReference type="ARBA" id="ARBA00023134"/>
    </source>
</evidence>
<feature type="binding site" evidence="3">
    <location>
        <position position="246"/>
    </location>
    <ligand>
        <name>Zn(2+)</name>
        <dbReference type="ChEBI" id="CHEBI:29105"/>
    </ligand>
</feature>
<dbReference type="RefSeq" id="WP_010874606.1">
    <property type="nucleotide sequence ID" value="NZ_CP010546.1"/>
</dbReference>
<dbReference type="HAMAP" id="MF_01820">
    <property type="entry name" value="GTPase_RsgA"/>
    <property type="match status" value="1"/>
</dbReference>
<dbReference type="PaxDb" id="722438-MPNE_0281"/>
<protein>
    <recommendedName>
        <fullName evidence="3">Small ribosomal subunit biogenesis GTPase RsgA</fullName>
        <ecNumber evidence="3">3.6.1.-</ecNumber>
    </recommendedName>
</protein>
<feature type="binding site" evidence="3">
    <location>
        <begin position="162"/>
        <end position="170"/>
    </location>
    <ligand>
        <name>GTP</name>
        <dbReference type="ChEBI" id="CHEBI:37565"/>
    </ligand>
</feature>
<name>A0A0H3DLM6_MYCPB</name>
<feature type="binding site" evidence="3">
    <location>
        <position position="254"/>
    </location>
    <ligand>
        <name>Zn(2+)</name>
        <dbReference type="ChEBI" id="CHEBI:29105"/>
    </ligand>
</feature>
<keyword evidence="3" id="KW-0694">RNA-binding</keyword>
<feature type="binding site" evidence="3">
    <location>
        <position position="241"/>
    </location>
    <ligand>
        <name>Zn(2+)</name>
        <dbReference type="ChEBI" id="CHEBI:29105"/>
    </ligand>
</feature>
<keyword evidence="3" id="KW-0862">Zinc</keyword>
<dbReference type="Gene3D" id="1.10.40.50">
    <property type="entry name" value="Probable gtpase engc, domain 3"/>
    <property type="match status" value="1"/>
</dbReference>
<comment type="cofactor">
    <cofactor evidence="3">
        <name>Zn(2+)</name>
        <dbReference type="ChEBI" id="CHEBI:29105"/>
    </cofactor>
    <text evidence="3">Binds 1 zinc ion per subunit.</text>
</comment>
<dbReference type="KEGG" id="mpj:MPNE_0281"/>
<dbReference type="Gene3D" id="3.40.50.300">
    <property type="entry name" value="P-loop containing nucleotide triphosphate hydrolases"/>
    <property type="match status" value="1"/>
</dbReference>
<dbReference type="GeneID" id="66609105"/>
<dbReference type="InterPro" id="IPR027417">
    <property type="entry name" value="P-loop_NTPase"/>
</dbReference>
<keyword evidence="2 3" id="KW-0342">GTP-binding</keyword>
<evidence type="ECO:0000313" key="7">
    <source>
        <dbReference type="Proteomes" id="UP000007756"/>
    </source>
</evidence>
<dbReference type="InterPro" id="IPR030378">
    <property type="entry name" value="G_CP_dom"/>
</dbReference>
<dbReference type="NCBIfam" id="TIGR00157">
    <property type="entry name" value="ribosome small subunit-dependent GTPase A"/>
    <property type="match status" value="1"/>
</dbReference>
<comment type="caution">
    <text evidence="3">Lacks conserved residue(s) required for the propagation of feature annotation.</text>
</comment>
<organism evidence="6 7">
    <name type="scientific">Mycoplasmoides pneumoniae (strain ATCC 15531 / DSM 23978 / CIP 103766 / NBRC 14401 / NCTC 10119 / FH)</name>
    <name type="common">Mycoplasma pneumoniae</name>
    <dbReference type="NCBI Taxonomy" id="722438"/>
    <lineage>
        <taxon>Bacteria</taxon>
        <taxon>Bacillati</taxon>
        <taxon>Mycoplasmatota</taxon>
        <taxon>Mycoplasmoidales</taxon>
        <taxon>Mycoplasmoidaceae</taxon>
        <taxon>Mycoplasmoides</taxon>
    </lineage>
</organism>
<dbReference type="GO" id="GO:0042274">
    <property type="term" value="P:ribosomal small subunit biogenesis"/>
    <property type="evidence" value="ECO:0007669"/>
    <property type="project" value="UniProtKB-UniRule"/>
</dbReference>
<evidence type="ECO:0000256" key="3">
    <source>
        <dbReference type="HAMAP-Rule" id="MF_01820"/>
    </source>
</evidence>
<dbReference type="InterPro" id="IPR004881">
    <property type="entry name" value="Ribosome_biogen_GTPase_RsgA"/>
</dbReference>
<comment type="subcellular location">
    <subcellularLocation>
        <location evidence="3">Cytoplasm</location>
    </subcellularLocation>
</comment>
<evidence type="ECO:0000259" key="4">
    <source>
        <dbReference type="PROSITE" id="PS50936"/>
    </source>
</evidence>
<feature type="domain" description="CP-type G" evidence="5">
    <location>
        <begin position="62"/>
        <end position="218"/>
    </location>
</feature>
<keyword evidence="3" id="KW-0699">rRNA-binding</keyword>
<feature type="binding site" evidence="3">
    <location>
        <position position="248"/>
    </location>
    <ligand>
        <name>Zn(2+)</name>
        <dbReference type="ChEBI" id="CHEBI:29105"/>
    </ligand>
</feature>
<evidence type="ECO:0000256" key="1">
    <source>
        <dbReference type="ARBA" id="ARBA00022741"/>
    </source>
</evidence>
<dbReference type="PROSITE" id="PS50936">
    <property type="entry name" value="ENGC_GTPASE"/>
    <property type="match status" value="1"/>
</dbReference>
<comment type="subunit">
    <text evidence="3">Monomer. Associates with 30S ribosomal subunit, binds 16S rRNA.</text>
</comment>
<gene>
    <name evidence="3 6" type="primary">rsgA</name>
    <name evidence="6" type="ordered locus">MPNE_0281</name>
</gene>
<dbReference type="eggNOG" id="COG1162">
    <property type="taxonomic scope" value="Bacteria"/>
</dbReference>